<comment type="caution">
    <text evidence="1">The sequence shown here is derived from an EMBL/GenBank/DDBJ whole genome shotgun (WGS) entry which is preliminary data.</text>
</comment>
<dbReference type="AlphaFoldDB" id="A0A8X8B4C8"/>
<accession>A0A8X8B4C8</accession>
<dbReference type="OrthoDB" id="427795at2759"/>
<evidence type="ECO:0000313" key="1">
    <source>
        <dbReference type="EMBL" id="KAG2323529.1"/>
    </source>
</evidence>
<gene>
    <name evidence="1" type="ORF">Bca52824_016742</name>
</gene>
<sequence>MEEEKIGWSITTLRCSIDTFKRFLSITRWFALAIAPYVEGLFVYEEPDLVITMVWLPPKMKRRKKSVKMLRQKKLVKVLKVKVDLHTLKMNHPSRRPMIWIKIQITTHPKIQIQLLKMFACDVDSSNENLVAFTNFGEVPQGRLSDVNEVPNCHAVLGAAHFRPDLILTGHQDKEFSFAMCLTESSVLYGGICSCKGSTIRQGQAVVLRSIQDHITTVGTYYKSSGSIIKQTGEVGDKSESLSVGPQGVYHGHDNTIEDVAFSPTRTGTSPVMKVEKAHNADPHDDNQTLTGHNVQVFIIG</sequence>
<reference evidence="1 2" key="1">
    <citation type="submission" date="2020-02" db="EMBL/GenBank/DDBJ databases">
        <authorList>
            <person name="Ma Q."/>
            <person name="Huang Y."/>
            <person name="Song X."/>
            <person name="Pei D."/>
        </authorList>
    </citation>
    <scope>NUCLEOTIDE SEQUENCE [LARGE SCALE GENOMIC DNA]</scope>
    <source>
        <strain evidence="1">Sxm20200214</strain>
        <tissue evidence="1">Leaf</tissue>
    </source>
</reference>
<dbReference type="Proteomes" id="UP000886595">
    <property type="component" value="Unassembled WGS sequence"/>
</dbReference>
<name>A0A8X8B4C8_BRACI</name>
<dbReference type="EMBL" id="JAAMPC010000003">
    <property type="protein sequence ID" value="KAG2323529.1"/>
    <property type="molecule type" value="Genomic_DNA"/>
</dbReference>
<evidence type="ECO:0000313" key="2">
    <source>
        <dbReference type="Proteomes" id="UP000886595"/>
    </source>
</evidence>
<keyword evidence="2" id="KW-1185">Reference proteome</keyword>
<organism evidence="1 2">
    <name type="scientific">Brassica carinata</name>
    <name type="common">Ethiopian mustard</name>
    <name type="synonym">Abyssinian cabbage</name>
    <dbReference type="NCBI Taxonomy" id="52824"/>
    <lineage>
        <taxon>Eukaryota</taxon>
        <taxon>Viridiplantae</taxon>
        <taxon>Streptophyta</taxon>
        <taxon>Embryophyta</taxon>
        <taxon>Tracheophyta</taxon>
        <taxon>Spermatophyta</taxon>
        <taxon>Magnoliopsida</taxon>
        <taxon>eudicotyledons</taxon>
        <taxon>Gunneridae</taxon>
        <taxon>Pentapetalae</taxon>
        <taxon>rosids</taxon>
        <taxon>malvids</taxon>
        <taxon>Brassicales</taxon>
        <taxon>Brassicaceae</taxon>
        <taxon>Brassiceae</taxon>
        <taxon>Brassica</taxon>
    </lineage>
</organism>
<proteinExistence type="predicted"/>
<protein>
    <submittedName>
        <fullName evidence="1">Uncharacterized protein</fullName>
    </submittedName>
</protein>